<dbReference type="InterPro" id="IPR036412">
    <property type="entry name" value="HAD-like_sf"/>
</dbReference>
<sequence length="187" mass="21323">MGDPRELNLKRPLLILDLDETLISASEEPPSGHHDFLCGPYFIRKRPFAGSFLAAVALSYDLAAWTSATEAYARCVAEHLFDRVSLAFLWARPRCTLRRDPCGPEEYFVKDLKKVRRAGYDLRRVLVVDDSLRALERHRGNLVQVRPFTGDPGDQELEHLAAYLIRIAGSDDFRRVEKRAWRAAAID</sequence>
<dbReference type="Proteomes" id="UP000748308">
    <property type="component" value="Unassembled WGS sequence"/>
</dbReference>
<dbReference type="SUPFAM" id="SSF56784">
    <property type="entry name" value="HAD-like"/>
    <property type="match status" value="1"/>
</dbReference>
<name>A0A938BQ30_UNCEI</name>
<dbReference type="GO" id="GO:0016787">
    <property type="term" value="F:hydrolase activity"/>
    <property type="evidence" value="ECO:0007669"/>
    <property type="project" value="UniProtKB-KW"/>
</dbReference>
<evidence type="ECO:0000313" key="2">
    <source>
        <dbReference type="EMBL" id="MBM3316830.1"/>
    </source>
</evidence>
<evidence type="ECO:0000259" key="1">
    <source>
        <dbReference type="PROSITE" id="PS50969"/>
    </source>
</evidence>
<feature type="domain" description="FCP1 homology" evidence="1">
    <location>
        <begin position="7"/>
        <end position="167"/>
    </location>
</feature>
<comment type="caution">
    <text evidence="2">The sequence shown here is derived from an EMBL/GenBank/DDBJ whole genome shotgun (WGS) entry which is preliminary data.</text>
</comment>
<evidence type="ECO:0000313" key="3">
    <source>
        <dbReference type="Proteomes" id="UP000748308"/>
    </source>
</evidence>
<dbReference type="InterPro" id="IPR050365">
    <property type="entry name" value="TIM50"/>
</dbReference>
<dbReference type="InterPro" id="IPR004274">
    <property type="entry name" value="FCP1_dom"/>
</dbReference>
<reference evidence="2" key="1">
    <citation type="submission" date="2019-03" db="EMBL/GenBank/DDBJ databases">
        <title>Lake Tanganyika Metagenome-Assembled Genomes (MAGs).</title>
        <authorList>
            <person name="Tran P."/>
        </authorList>
    </citation>
    <scope>NUCLEOTIDE SEQUENCE</scope>
    <source>
        <strain evidence="2">M_DeepCast_400m_m2_100</strain>
    </source>
</reference>
<proteinExistence type="predicted"/>
<dbReference type="Gene3D" id="3.40.50.1000">
    <property type="entry name" value="HAD superfamily/HAD-like"/>
    <property type="match status" value="1"/>
</dbReference>
<organism evidence="2 3">
    <name type="scientific">Eiseniibacteriota bacterium</name>
    <dbReference type="NCBI Taxonomy" id="2212470"/>
    <lineage>
        <taxon>Bacteria</taxon>
        <taxon>Candidatus Eiseniibacteriota</taxon>
    </lineage>
</organism>
<dbReference type="Pfam" id="PF03031">
    <property type="entry name" value="NIF"/>
    <property type="match status" value="1"/>
</dbReference>
<dbReference type="PANTHER" id="PTHR12210">
    <property type="entry name" value="DULLARD PROTEIN PHOSPHATASE"/>
    <property type="match status" value="1"/>
</dbReference>
<dbReference type="EMBL" id="VGIY01000046">
    <property type="protein sequence ID" value="MBM3316830.1"/>
    <property type="molecule type" value="Genomic_DNA"/>
</dbReference>
<dbReference type="SMART" id="SM00577">
    <property type="entry name" value="CPDc"/>
    <property type="match status" value="1"/>
</dbReference>
<gene>
    <name evidence="2" type="ORF">FJY75_03160</name>
</gene>
<dbReference type="PROSITE" id="PS50969">
    <property type="entry name" value="FCP1"/>
    <property type="match status" value="1"/>
</dbReference>
<dbReference type="InterPro" id="IPR023214">
    <property type="entry name" value="HAD_sf"/>
</dbReference>
<keyword evidence="2" id="KW-0378">Hydrolase</keyword>
<protein>
    <submittedName>
        <fullName evidence="2">HAD family hydrolase</fullName>
    </submittedName>
</protein>
<dbReference type="AlphaFoldDB" id="A0A938BQ30"/>
<accession>A0A938BQ30</accession>